<dbReference type="EMBL" id="JASPKZ010000037">
    <property type="protein sequence ID" value="KAJ9601028.1"/>
    <property type="molecule type" value="Genomic_DNA"/>
</dbReference>
<proteinExistence type="predicted"/>
<evidence type="ECO:0000256" key="1">
    <source>
        <dbReference type="SAM" id="Phobius"/>
    </source>
</evidence>
<reference evidence="2" key="1">
    <citation type="journal article" date="2023" name="IScience">
        <title>Live-bearing cockroach genome reveals convergent evolutionary mechanisms linked to viviparity in insects and beyond.</title>
        <authorList>
            <person name="Fouks B."/>
            <person name="Harrison M.C."/>
            <person name="Mikhailova A.A."/>
            <person name="Marchal E."/>
            <person name="English S."/>
            <person name="Carruthers M."/>
            <person name="Jennings E.C."/>
            <person name="Chiamaka E.L."/>
            <person name="Frigard R.A."/>
            <person name="Pippel M."/>
            <person name="Attardo G.M."/>
            <person name="Benoit J.B."/>
            <person name="Bornberg-Bauer E."/>
            <person name="Tobe S.S."/>
        </authorList>
    </citation>
    <scope>NUCLEOTIDE SEQUENCE</scope>
    <source>
        <strain evidence="2">Stay&amp;Tobe</strain>
    </source>
</reference>
<dbReference type="Proteomes" id="UP001233999">
    <property type="component" value="Unassembled WGS sequence"/>
</dbReference>
<keyword evidence="1" id="KW-1133">Transmembrane helix</keyword>
<name>A0AAD8ANR3_DIPPU</name>
<dbReference type="AlphaFoldDB" id="A0AAD8ANR3"/>
<feature type="non-terminal residue" evidence="2">
    <location>
        <position position="1"/>
    </location>
</feature>
<evidence type="ECO:0000313" key="3">
    <source>
        <dbReference type="Proteomes" id="UP001233999"/>
    </source>
</evidence>
<accession>A0AAD8ANR3</accession>
<gene>
    <name evidence="2" type="ORF">L9F63_000763</name>
</gene>
<keyword evidence="1" id="KW-0812">Transmembrane</keyword>
<feature type="transmembrane region" description="Helical" evidence="1">
    <location>
        <begin position="141"/>
        <end position="160"/>
    </location>
</feature>
<keyword evidence="1" id="KW-0472">Membrane</keyword>
<keyword evidence="3" id="KW-1185">Reference proteome</keyword>
<reference evidence="2" key="2">
    <citation type="submission" date="2023-05" db="EMBL/GenBank/DDBJ databases">
        <authorList>
            <person name="Fouks B."/>
        </authorList>
    </citation>
    <scope>NUCLEOTIDE SEQUENCE</scope>
    <source>
        <strain evidence="2">Stay&amp;Tobe</strain>
        <tissue evidence="2">Testes</tissue>
    </source>
</reference>
<feature type="transmembrane region" description="Helical" evidence="1">
    <location>
        <begin position="112"/>
        <end position="129"/>
    </location>
</feature>
<evidence type="ECO:0000313" key="2">
    <source>
        <dbReference type="EMBL" id="KAJ9601028.1"/>
    </source>
</evidence>
<comment type="caution">
    <text evidence="2">The sequence shown here is derived from an EMBL/GenBank/DDBJ whole genome shotgun (WGS) entry which is preliminary data.</text>
</comment>
<sequence>GYVDGDHKNSFTDKTLAAQKPEGYRIDYVMYRSMPGIKVTCTNYQFPLPERVPEQSFSYSDHEAVQVSLTIKKDKGRIDEAPASEEYVKTMSESIEVFDKALEKLIQDKRSYWLYSSVLFLTLLSTVGSESTYTFYKTASVVRIIITILLCYTLFMAFIWNRIEVNAILTGKLGMQHVHASLLRRKQSSF</sequence>
<protein>
    <submittedName>
        <fullName evidence="2">Uncharacterized protein</fullName>
    </submittedName>
</protein>
<organism evidence="2 3">
    <name type="scientific">Diploptera punctata</name>
    <name type="common">Pacific beetle cockroach</name>
    <dbReference type="NCBI Taxonomy" id="6984"/>
    <lineage>
        <taxon>Eukaryota</taxon>
        <taxon>Metazoa</taxon>
        <taxon>Ecdysozoa</taxon>
        <taxon>Arthropoda</taxon>
        <taxon>Hexapoda</taxon>
        <taxon>Insecta</taxon>
        <taxon>Pterygota</taxon>
        <taxon>Neoptera</taxon>
        <taxon>Polyneoptera</taxon>
        <taxon>Dictyoptera</taxon>
        <taxon>Blattodea</taxon>
        <taxon>Blaberoidea</taxon>
        <taxon>Blaberidae</taxon>
        <taxon>Diplopterinae</taxon>
        <taxon>Diploptera</taxon>
    </lineage>
</organism>